<evidence type="ECO:0000313" key="1">
    <source>
        <dbReference type="EMBL" id="GGQ65656.1"/>
    </source>
</evidence>
<dbReference type="EMBL" id="BMQK01000008">
    <property type="protein sequence ID" value="GGQ65656.1"/>
    <property type="molecule type" value="Genomic_DNA"/>
</dbReference>
<keyword evidence="2" id="KW-1185">Reference proteome</keyword>
<dbReference type="AlphaFoldDB" id="A0A918EUY2"/>
<name>A0A918EUY2_9ACTN</name>
<gene>
    <name evidence="1" type="ORF">GCM10010145_39440</name>
</gene>
<protein>
    <submittedName>
        <fullName evidence="1">Uncharacterized protein</fullName>
    </submittedName>
</protein>
<organism evidence="1 2">
    <name type="scientific">Streptomyces ruber</name>
    <dbReference type="NCBI Taxonomy" id="83378"/>
    <lineage>
        <taxon>Bacteria</taxon>
        <taxon>Bacillati</taxon>
        <taxon>Actinomycetota</taxon>
        <taxon>Actinomycetes</taxon>
        <taxon>Kitasatosporales</taxon>
        <taxon>Streptomycetaceae</taxon>
        <taxon>Streptomyces</taxon>
    </lineage>
</organism>
<reference evidence="1" key="2">
    <citation type="submission" date="2020-09" db="EMBL/GenBank/DDBJ databases">
        <authorList>
            <person name="Sun Q."/>
            <person name="Ohkuma M."/>
        </authorList>
    </citation>
    <scope>NUCLEOTIDE SEQUENCE</scope>
    <source>
        <strain evidence="1">JCM 3131</strain>
    </source>
</reference>
<dbReference type="Proteomes" id="UP000620156">
    <property type="component" value="Unassembled WGS sequence"/>
</dbReference>
<evidence type="ECO:0000313" key="2">
    <source>
        <dbReference type="Proteomes" id="UP000620156"/>
    </source>
</evidence>
<sequence length="303" mass="30339">MSPIPLPLPGISGIPGILGVAGLPSREDVVRMARSTTEMTGQLLDTAGNITRIAVNTFDPRAGSGAEVLRVLSQTTADLAEASASPQAQEAFSRIVDTLTRLGTSGAPLAVHPVSEPAQALLTALGDSVLPVLDAVEPAVEETADALGELVEATSPLIPAAAGLAAGALLVLTPLIRASAGILRDSAPELRRIADALTATVAPLIPLQVTLAERAAAAGAGVVRTALPPLADLTEAAAATTKAARPVLIAGEEILVAGLEQLQPLLLTTASRAGRFAREAAVRVRAAMSPAAGPGVVVAVAPA</sequence>
<reference evidence="1" key="1">
    <citation type="journal article" date="2014" name="Int. J. Syst. Evol. Microbiol.">
        <title>Complete genome sequence of Corynebacterium casei LMG S-19264T (=DSM 44701T), isolated from a smear-ripened cheese.</title>
        <authorList>
            <consortium name="US DOE Joint Genome Institute (JGI-PGF)"/>
            <person name="Walter F."/>
            <person name="Albersmeier A."/>
            <person name="Kalinowski J."/>
            <person name="Ruckert C."/>
        </authorList>
    </citation>
    <scope>NUCLEOTIDE SEQUENCE</scope>
    <source>
        <strain evidence="1">JCM 3131</strain>
    </source>
</reference>
<comment type="caution">
    <text evidence="1">The sequence shown here is derived from an EMBL/GenBank/DDBJ whole genome shotgun (WGS) entry which is preliminary data.</text>
</comment>
<proteinExistence type="predicted"/>
<accession>A0A918EUY2</accession>